<dbReference type="PANTHER" id="PTHR10802">
    <property type="entry name" value="MITOCHONDRIAL IMPORT RECEPTOR SUBUNIT TOM40"/>
    <property type="match status" value="1"/>
</dbReference>
<gene>
    <name evidence="11" type="ORF">Tdes44962_MAKER06883</name>
</gene>
<dbReference type="GO" id="GO:0008320">
    <property type="term" value="F:protein transmembrane transporter activity"/>
    <property type="evidence" value="ECO:0007669"/>
    <property type="project" value="InterPro"/>
</dbReference>
<reference evidence="11 12" key="2">
    <citation type="journal article" date="2021" name="Curr. Genet.">
        <title>Genetic response to nitrogen starvation in the aggressive Eucalyptus foliar pathogen Teratosphaeria destructans.</title>
        <authorList>
            <person name="Havenga M."/>
            <person name="Wingfield B.D."/>
            <person name="Wingfield M.J."/>
            <person name="Dreyer L.L."/>
            <person name="Roets F."/>
            <person name="Aylward J."/>
        </authorList>
    </citation>
    <scope>NUCLEOTIDE SEQUENCE [LARGE SCALE GENOMIC DNA]</scope>
    <source>
        <strain evidence="11">CMW44962</strain>
    </source>
</reference>
<evidence type="ECO:0000256" key="8">
    <source>
        <dbReference type="ARBA" id="ARBA00023128"/>
    </source>
</evidence>
<evidence type="ECO:0000256" key="10">
    <source>
        <dbReference type="SAM" id="MobiDB-lite"/>
    </source>
</evidence>
<name>A0A9W7T100_9PEZI</name>
<keyword evidence="3" id="KW-0813">Transport</keyword>
<keyword evidence="8" id="KW-0496">Mitochondrion</keyword>
<accession>A0A9W7T100</accession>
<dbReference type="AlphaFoldDB" id="A0A9W7T100"/>
<keyword evidence="6" id="KW-1000">Mitochondrion outer membrane</keyword>
<dbReference type="Proteomes" id="UP001138500">
    <property type="component" value="Unassembled WGS sequence"/>
</dbReference>
<organism evidence="11 12">
    <name type="scientific">Teratosphaeria destructans</name>
    <dbReference type="NCBI Taxonomy" id="418781"/>
    <lineage>
        <taxon>Eukaryota</taxon>
        <taxon>Fungi</taxon>
        <taxon>Dikarya</taxon>
        <taxon>Ascomycota</taxon>
        <taxon>Pezizomycotina</taxon>
        <taxon>Dothideomycetes</taxon>
        <taxon>Dothideomycetidae</taxon>
        <taxon>Mycosphaerellales</taxon>
        <taxon>Teratosphaeriaceae</taxon>
        <taxon>Teratosphaeria</taxon>
    </lineage>
</organism>
<feature type="region of interest" description="Disordered" evidence="10">
    <location>
        <begin position="1"/>
        <end position="21"/>
    </location>
</feature>
<dbReference type="OrthoDB" id="19656at2759"/>
<dbReference type="InterPro" id="IPR023614">
    <property type="entry name" value="Porin_dom_sf"/>
</dbReference>
<comment type="subcellular location">
    <subcellularLocation>
        <location evidence="1">Mitochondrion outer membrane</location>
        <topology evidence="1">Multi-pass membrane protein</topology>
    </subcellularLocation>
</comment>
<evidence type="ECO:0000256" key="1">
    <source>
        <dbReference type="ARBA" id="ARBA00004374"/>
    </source>
</evidence>
<keyword evidence="4" id="KW-1134">Transmembrane beta strand</keyword>
<evidence type="ECO:0000256" key="5">
    <source>
        <dbReference type="ARBA" id="ARBA00022692"/>
    </source>
</evidence>
<evidence type="ECO:0000256" key="7">
    <source>
        <dbReference type="ARBA" id="ARBA00022927"/>
    </source>
</evidence>
<dbReference type="GO" id="GO:0030150">
    <property type="term" value="P:protein import into mitochondrial matrix"/>
    <property type="evidence" value="ECO:0007669"/>
    <property type="project" value="InterPro"/>
</dbReference>
<keyword evidence="7" id="KW-0653">Protein transport</keyword>
<evidence type="ECO:0000256" key="6">
    <source>
        <dbReference type="ARBA" id="ARBA00022787"/>
    </source>
</evidence>
<reference evidence="11 12" key="1">
    <citation type="journal article" date="2018" name="IMA Fungus">
        <title>IMA Genome-F 10: Nine draft genome sequences of Claviceps purpurea s.lat., including C. arundinis, C. humidiphila, and C. cf. spartinae, pseudomolecules for the pitch canker pathogen Fusarium circinatum, draft genome of Davidsoniella eucalypti, Grosmannia galeiformis, Quambalaria eucalypti, and Teratosphaeria destructans.</title>
        <authorList>
            <person name="Wingfield B.D."/>
            <person name="Liu M."/>
            <person name="Nguyen H.D."/>
            <person name="Lane F.A."/>
            <person name="Morgan S.W."/>
            <person name="De Vos L."/>
            <person name="Wilken P.M."/>
            <person name="Duong T.A."/>
            <person name="Aylward J."/>
            <person name="Coetzee M.P."/>
            <person name="Dadej K."/>
            <person name="De Beer Z.W."/>
            <person name="Findlay W."/>
            <person name="Havenga M."/>
            <person name="Kolarik M."/>
            <person name="Menzies J.G."/>
            <person name="Naidoo K."/>
            <person name="Pochopski O."/>
            <person name="Shoukouhi P."/>
            <person name="Santana Q.C."/>
            <person name="Seifert K.A."/>
            <person name="Soal N."/>
            <person name="Steenkamp E.T."/>
            <person name="Tatham C.T."/>
            <person name="van der Nest M.A."/>
            <person name="Wingfield M.J."/>
        </authorList>
    </citation>
    <scope>NUCLEOTIDE SEQUENCE [LARGE SCALE GENOMIC DNA]</scope>
    <source>
        <strain evidence="11">CMW44962</strain>
    </source>
</reference>
<evidence type="ECO:0000313" key="11">
    <source>
        <dbReference type="EMBL" id="KAH9845093.1"/>
    </source>
</evidence>
<sequence>MAAPPLEKGAMPITPGTLPPPTIDVVKPPSQQPARANSVFDTILDTYSAFQDKRAALGLKNPGTVDNIAAETQRQVFLTNQTFSGLRAELNKSFSIYPLFQISHAFSQGSQMLSPYTFLALYGTNNILCQAQLDSDSSFSGRFNARLGSRFSLKNSVQIQPAGGMSLGGAQVSLEQDYTGDDFTAQLKSINPSLLEGGLTGMFIGSYLQSVTPRLALGLEGVLQRPGGGMGPEAALSYAARYKGDDWIGSLQVLAQGGLQGSYWRRLTDKVETGVDVNLQFAGLSGANAMMGGPRTEGTATLGAKYEFSRSVFRAQVDSQGKIGCLLDKVIAPPVRVTFAGELDHVKASSTLKLLLNSAKLGLAVSIEASGEELMEQQDKVTPASPPF</sequence>
<dbReference type="Pfam" id="PF01459">
    <property type="entry name" value="Porin_3"/>
    <property type="match status" value="1"/>
</dbReference>
<evidence type="ECO:0000256" key="2">
    <source>
        <dbReference type="ARBA" id="ARBA00010510"/>
    </source>
</evidence>
<proteinExistence type="inferred from homology"/>
<evidence type="ECO:0000256" key="4">
    <source>
        <dbReference type="ARBA" id="ARBA00022452"/>
    </source>
</evidence>
<comment type="caution">
    <text evidence="11">The sequence shown here is derived from an EMBL/GenBank/DDBJ whole genome shotgun (WGS) entry which is preliminary data.</text>
</comment>
<dbReference type="InterPro" id="IPR037930">
    <property type="entry name" value="Tom40"/>
</dbReference>
<keyword evidence="5" id="KW-0812">Transmembrane</keyword>
<dbReference type="CDD" id="cd07305">
    <property type="entry name" value="Porin3_Tom40"/>
    <property type="match status" value="1"/>
</dbReference>
<keyword evidence="12" id="KW-1185">Reference proteome</keyword>
<dbReference type="EMBL" id="RIBY02000147">
    <property type="protein sequence ID" value="KAH9845093.1"/>
    <property type="molecule type" value="Genomic_DNA"/>
</dbReference>
<protein>
    <submittedName>
        <fullName evidence="11">Mitochondrial import receptor subunit tom40-like</fullName>
    </submittedName>
</protein>
<evidence type="ECO:0000313" key="12">
    <source>
        <dbReference type="Proteomes" id="UP001138500"/>
    </source>
</evidence>
<dbReference type="InterPro" id="IPR027246">
    <property type="entry name" value="Porin_Euk/Tom40"/>
</dbReference>
<comment type="similarity">
    <text evidence="2">Belongs to the Tom40 family.</text>
</comment>
<evidence type="ECO:0000256" key="3">
    <source>
        <dbReference type="ARBA" id="ARBA00022448"/>
    </source>
</evidence>
<keyword evidence="9" id="KW-0472">Membrane</keyword>
<dbReference type="GO" id="GO:0005741">
    <property type="term" value="C:mitochondrial outer membrane"/>
    <property type="evidence" value="ECO:0007669"/>
    <property type="project" value="UniProtKB-SubCell"/>
</dbReference>
<evidence type="ECO:0000256" key="9">
    <source>
        <dbReference type="ARBA" id="ARBA00023136"/>
    </source>
</evidence>
<dbReference type="Gene3D" id="2.40.160.10">
    <property type="entry name" value="Porin"/>
    <property type="match status" value="1"/>
</dbReference>